<proteinExistence type="predicted"/>
<accession>A0ABZ0RL81</accession>
<keyword evidence="1" id="KW-0620">Polyamine biosynthesis</keyword>
<name>A0ABZ0RL81_9BACT</name>
<dbReference type="Pfam" id="PF01564">
    <property type="entry name" value="Spermine_synth"/>
    <property type="match status" value="1"/>
</dbReference>
<organism evidence="2 3">
    <name type="scientific">Coraliomargarita algicola</name>
    <dbReference type="NCBI Taxonomy" id="3092156"/>
    <lineage>
        <taxon>Bacteria</taxon>
        <taxon>Pseudomonadati</taxon>
        <taxon>Verrucomicrobiota</taxon>
        <taxon>Opitutia</taxon>
        <taxon>Puniceicoccales</taxon>
        <taxon>Coraliomargaritaceae</taxon>
        <taxon>Coraliomargarita</taxon>
    </lineage>
</organism>
<sequence length="251" mass="28247">MAILWQQVIDGNHYEVRSAGASIRLYRNGVNHSQWNPNRPLSGSIWDLITLPALHRPAGSLQDVLVLGFGAGTVGRQIRELVQPKRVVGVELDPIHLSIADGFFECSEGCDLIAGDAVEWVHEGGEEAVYDVIIDDLYAEQDGIPVRCVPMDVEWCEALVTLLKPGGILIFNMIEPEKIQHMPLFQSSRLRELYSETVMYRIDGYENRVIAFSDQAFDFACLETHLKSIYKRYPACRGVRGRYILETVPSD</sequence>
<gene>
    <name evidence="2" type="ORF">SH580_21580</name>
</gene>
<evidence type="ECO:0000313" key="3">
    <source>
        <dbReference type="Proteomes" id="UP001324993"/>
    </source>
</evidence>
<evidence type="ECO:0000313" key="2">
    <source>
        <dbReference type="EMBL" id="WPJ96009.1"/>
    </source>
</evidence>
<dbReference type="Gene3D" id="3.40.50.150">
    <property type="entry name" value="Vaccinia Virus protein VP39"/>
    <property type="match status" value="1"/>
</dbReference>
<dbReference type="PANTHER" id="PTHR43317:SF1">
    <property type="entry name" value="THERMOSPERMINE SYNTHASE ACAULIS5"/>
    <property type="match status" value="1"/>
</dbReference>
<evidence type="ECO:0000256" key="1">
    <source>
        <dbReference type="ARBA" id="ARBA00023115"/>
    </source>
</evidence>
<evidence type="ECO:0008006" key="4">
    <source>
        <dbReference type="Google" id="ProtNLM"/>
    </source>
</evidence>
<dbReference type="RefSeq" id="WP_319832876.1">
    <property type="nucleotide sequence ID" value="NZ_CP138858.1"/>
</dbReference>
<dbReference type="CDD" id="cd02440">
    <property type="entry name" value="AdoMet_MTases"/>
    <property type="match status" value="1"/>
</dbReference>
<dbReference type="SUPFAM" id="SSF53335">
    <property type="entry name" value="S-adenosyl-L-methionine-dependent methyltransferases"/>
    <property type="match status" value="1"/>
</dbReference>
<keyword evidence="3" id="KW-1185">Reference proteome</keyword>
<dbReference type="InterPro" id="IPR029063">
    <property type="entry name" value="SAM-dependent_MTases_sf"/>
</dbReference>
<protein>
    <recommendedName>
        <fullName evidence="4">Methyltransferase domain-containing protein</fullName>
    </recommendedName>
</protein>
<dbReference type="EMBL" id="CP138858">
    <property type="protein sequence ID" value="WPJ96009.1"/>
    <property type="molecule type" value="Genomic_DNA"/>
</dbReference>
<dbReference type="PANTHER" id="PTHR43317">
    <property type="entry name" value="THERMOSPERMINE SYNTHASE ACAULIS5"/>
    <property type="match status" value="1"/>
</dbReference>
<dbReference type="Proteomes" id="UP001324993">
    <property type="component" value="Chromosome"/>
</dbReference>
<reference evidence="2 3" key="1">
    <citation type="submission" date="2023-11" db="EMBL/GenBank/DDBJ databases">
        <title>Coraliomargarita sp. nov., isolated from marine algae.</title>
        <authorList>
            <person name="Lee J.K."/>
            <person name="Baek J.H."/>
            <person name="Kim J.M."/>
            <person name="Choi D.G."/>
            <person name="Jeon C.O."/>
        </authorList>
    </citation>
    <scope>NUCLEOTIDE SEQUENCE [LARGE SCALE GENOMIC DNA]</scope>
    <source>
        <strain evidence="2 3">J2-16</strain>
    </source>
</reference>